<proteinExistence type="predicted"/>
<sequence length="1081" mass="116077">MGITIQGGRRGPSAAGAWPTTRASGDRAVPTAGRQTGGGRTRRSSPDSDLEAFSHNPAHGSFAPLAFQPSAMTNCANQRSKGSIGHAFTVRIRTENQNQTSFYPFVPHEISVLVELILGHLRYLLTDVPPQPNSPPDNVFRPDRPPRIPLVRTSSESTVRRPGKAPERTVPSPSPGRHAATRSRRGGSSSSPPTADGFGTGTPVPSPQSQSFSRSYGSILPTSLAYIVPSTRGCSPWRPDAVMSTTGRGRHSVLRIFKGRRGRTGHRATCGALPAAGPYLRLSRFQDLHRRPLRPGSRPGFCGDRRALLLIGAWHLPRPPGIGRALKRHPFSGLVDSADERFARQYRCGPPPEFPLASPRSGIVHHLSGPDRHAHTRTLLRRSRSVGGAPARDPANQLPCALRVYWPVDSHTCQTPWSVFQDGPNGEPAGRCRERAGTRSTPGGRALPATIAATTSPQAYRRPGLGPPPQSASVRAPSRSADRLSPFRIRPGRIAGPHPLPSRQFQALFDSLFKVLFIFPSRYLFAIGLSPVFSLGRNLPPDLGCIPKQPDSQTAPRGATGSGRDGALTLSGAPFQGTWARSAAEDASPDYNSDAGGARFSSWALPGSLAVTKGILSAPGVRCFASRERDESLSPRRGAGRRSARCGRIPPPAAGDINWFAGRSAGQVSTMILPQAANRPRRRDPNTSPDHSIGRSDGRQIAPPTKNGHAPPPIESRKSSQSVNPYYVWTCAGGTTRPVKARSASPAEGTRRPVHTARRTGRPNPRINQVAFLPDAGARMSVPLGAPFGASVGRPRRVRRSFASRDNACNLDDRGRDLTSMRSIPHPRERAETSWAEAAKHLSARHAGNTELASRPPRTRKGTRRTGKTETRNSVLLVSNTGYRTNPQGNSCAWGKTEADGLRAVRPEAIAVGSTEAPSKAKPAPSDAKSSTHLLFSAKTRPFTWLRPCPASRMPEAVAIGSTEAPNKAKPAPSDAKSSTHLLFSAKTRPFTWLRPCPASRMPEAVAVGSTEAPNKAKPATSDAKSSTHLLFPQKQGRRKVAGKTPERARRRHSDGRPKTEAPRPSSKANANKGRGSHHPT</sequence>
<organism evidence="1 2">
    <name type="scientific">Citrus sinensis</name>
    <name type="common">Sweet orange</name>
    <name type="synonym">Citrus aurantium var. sinensis</name>
    <dbReference type="NCBI Taxonomy" id="2711"/>
    <lineage>
        <taxon>Eukaryota</taxon>
        <taxon>Viridiplantae</taxon>
        <taxon>Streptophyta</taxon>
        <taxon>Embryophyta</taxon>
        <taxon>Tracheophyta</taxon>
        <taxon>Spermatophyta</taxon>
        <taxon>Magnoliopsida</taxon>
        <taxon>eudicotyledons</taxon>
        <taxon>Gunneridae</taxon>
        <taxon>Pentapetalae</taxon>
        <taxon>rosids</taxon>
        <taxon>malvids</taxon>
        <taxon>Sapindales</taxon>
        <taxon>Rutaceae</taxon>
        <taxon>Aurantioideae</taxon>
        <taxon>Citrus</taxon>
    </lineage>
</organism>
<evidence type="ECO:0000313" key="2">
    <source>
        <dbReference type="Proteomes" id="UP000829398"/>
    </source>
</evidence>
<dbReference type="Proteomes" id="UP000829398">
    <property type="component" value="Chromosome 8"/>
</dbReference>
<comment type="caution">
    <text evidence="1">The sequence shown here is derived from an EMBL/GenBank/DDBJ whole genome shotgun (WGS) entry which is preliminary data.</text>
</comment>
<gene>
    <name evidence="1" type="ORF">KPL71_023613</name>
</gene>
<keyword evidence="2" id="KW-1185">Reference proteome</keyword>
<reference evidence="2" key="1">
    <citation type="journal article" date="2023" name="Hortic. Res.">
        <title>A chromosome-level phased genome enabling allele-level studies in sweet orange: a case study on citrus Huanglongbing tolerance.</title>
        <authorList>
            <person name="Wu B."/>
            <person name="Yu Q."/>
            <person name="Deng Z."/>
            <person name="Duan Y."/>
            <person name="Luo F."/>
            <person name="Gmitter F. Jr."/>
        </authorList>
    </citation>
    <scope>NUCLEOTIDE SEQUENCE [LARGE SCALE GENOMIC DNA]</scope>
    <source>
        <strain evidence="2">cv. Valencia</strain>
    </source>
</reference>
<name>A0ACB8IK87_CITSI</name>
<accession>A0ACB8IK87</accession>
<dbReference type="EMBL" id="CM039177">
    <property type="protein sequence ID" value="KAH9697438.1"/>
    <property type="molecule type" value="Genomic_DNA"/>
</dbReference>
<protein>
    <submittedName>
        <fullName evidence="1">Uncharacterized protein</fullName>
    </submittedName>
</protein>
<evidence type="ECO:0000313" key="1">
    <source>
        <dbReference type="EMBL" id="KAH9697438.1"/>
    </source>
</evidence>